<accession>A0A132ADY9</accession>
<name>A0A132ADY9_SARSC</name>
<sequence length="65" mass="7551">MNAPAKNSICSSYDILDNRAKYLQSRTMIRLRGYDRNGQTKKMTICRLQVTIDWGKIFLALKINL</sequence>
<dbReference type="EMBL" id="JXLN01013251">
    <property type="protein sequence ID" value="KPM09201.1"/>
    <property type="molecule type" value="Genomic_DNA"/>
</dbReference>
<dbReference type="VEuPathDB" id="VectorBase:SSCA005492"/>
<gene>
    <name evidence="1" type="ORF">QR98_0077340</name>
</gene>
<evidence type="ECO:0000313" key="2">
    <source>
        <dbReference type="Proteomes" id="UP000616769"/>
    </source>
</evidence>
<comment type="caution">
    <text evidence="1">The sequence shown here is derived from an EMBL/GenBank/DDBJ whole genome shotgun (WGS) entry which is preliminary data.</text>
</comment>
<reference evidence="1 2" key="1">
    <citation type="journal article" date="2015" name="Parasit. Vectors">
        <title>Draft genome of the scabies mite.</title>
        <authorList>
            <person name="Rider S.D.Jr."/>
            <person name="Morgan M.S."/>
            <person name="Arlian L.G."/>
        </authorList>
    </citation>
    <scope>NUCLEOTIDE SEQUENCE [LARGE SCALE GENOMIC DNA]</scope>
    <source>
        <strain evidence="1">Arlian Lab</strain>
    </source>
</reference>
<proteinExistence type="predicted"/>
<evidence type="ECO:0000313" key="1">
    <source>
        <dbReference type="EMBL" id="KPM09201.1"/>
    </source>
</evidence>
<dbReference type="Proteomes" id="UP000616769">
    <property type="component" value="Unassembled WGS sequence"/>
</dbReference>
<organism evidence="1 2">
    <name type="scientific">Sarcoptes scabiei</name>
    <name type="common">Itch mite</name>
    <name type="synonym">Acarus scabiei</name>
    <dbReference type="NCBI Taxonomy" id="52283"/>
    <lineage>
        <taxon>Eukaryota</taxon>
        <taxon>Metazoa</taxon>
        <taxon>Ecdysozoa</taxon>
        <taxon>Arthropoda</taxon>
        <taxon>Chelicerata</taxon>
        <taxon>Arachnida</taxon>
        <taxon>Acari</taxon>
        <taxon>Acariformes</taxon>
        <taxon>Sarcoptiformes</taxon>
        <taxon>Astigmata</taxon>
        <taxon>Psoroptidia</taxon>
        <taxon>Sarcoptoidea</taxon>
        <taxon>Sarcoptidae</taxon>
        <taxon>Sarcoptinae</taxon>
        <taxon>Sarcoptes</taxon>
    </lineage>
</organism>
<dbReference type="AlphaFoldDB" id="A0A132ADY9"/>
<protein>
    <submittedName>
        <fullName evidence="1">Uncharacterized protein</fullName>
    </submittedName>
</protein>